<evidence type="ECO:0000256" key="7">
    <source>
        <dbReference type="ARBA" id="ARBA00022643"/>
    </source>
</evidence>
<dbReference type="Proteomes" id="UP001285636">
    <property type="component" value="Unassembled WGS sequence"/>
</dbReference>
<evidence type="ECO:0000256" key="10">
    <source>
        <dbReference type="ARBA" id="ARBA00023033"/>
    </source>
</evidence>
<evidence type="ECO:0000256" key="11">
    <source>
        <dbReference type="ARBA" id="ARBA00031155"/>
    </source>
</evidence>
<dbReference type="Gene3D" id="3.20.20.70">
    <property type="entry name" value="Aldolase class I"/>
    <property type="match status" value="1"/>
</dbReference>
<evidence type="ECO:0000256" key="5">
    <source>
        <dbReference type="ARBA" id="ARBA00022575"/>
    </source>
</evidence>
<comment type="function">
    <text evidence="2">Nitronate monooxygenase that uses molecular oxygen to catalyze the oxidative denitrification of alkyl nitronates. Acts on propionate 3-nitronate (P3N), the presumed physiological substrate. Probably functions in the detoxification of P3N, a metabolic poison produced by plants and fungi as a defense mechanism.</text>
</comment>
<keyword evidence="7" id="KW-0288">FMN</keyword>
<dbReference type="SUPFAM" id="SSF51412">
    <property type="entry name" value="Inosine monophosphate dehydrogenase (IMPDH)"/>
    <property type="match status" value="1"/>
</dbReference>
<dbReference type="InterPro" id="IPR004136">
    <property type="entry name" value="NMO"/>
</dbReference>
<name>A0AAJ2KT12_ALKPS</name>
<evidence type="ECO:0000256" key="3">
    <source>
        <dbReference type="ARBA" id="ARBA00009881"/>
    </source>
</evidence>
<organism evidence="13 14">
    <name type="scientific">Alkalihalophilus pseudofirmus</name>
    <name type="common">Bacillus pseudofirmus</name>
    <dbReference type="NCBI Taxonomy" id="79885"/>
    <lineage>
        <taxon>Bacteria</taxon>
        <taxon>Bacillati</taxon>
        <taxon>Bacillota</taxon>
        <taxon>Bacilli</taxon>
        <taxon>Bacillales</taxon>
        <taxon>Bacillaceae</taxon>
        <taxon>Alkalihalophilus</taxon>
    </lineage>
</organism>
<evidence type="ECO:0000256" key="6">
    <source>
        <dbReference type="ARBA" id="ARBA00022630"/>
    </source>
</evidence>
<evidence type="ECO:0000256" key="4">
    <source>
        <dbReference type="ARBA" id="ARBA00013457"/>
    </source>
</evidence>
<keyword evidence="10 13" id="KW-0503">Monooxygenase</keyword>
<dbReference type="InterPro" id="IPR013785">
    <property type="entry name" value="Aldolase_TIM"/>
</dbReference>
<evidence type="ECO:0000313" key="14">
    <source>
        <dbReference type="Proteomes" id="UP001285636"/>
    </source>
</evidence>
<accession>A0AAJ2KT12</accession>
<evidence type="ECO:0000256" key="8">
    <source>
        <dbReference type="ARBA" id="ARBA00022741"/>
    </source>
</evidence>
<protein>
    <recommendedName>
        <fullName evidence="4">Probable nitronate monooxygenase</fullName>
    </recommendedName>
    <alternativeName>
        <fullName evidence="11">Propionate 3-nitronate monooxygenase</fullName>
    </alternativeName>
</protein>
<dbReference type="PANTHER" id="PTHR42747">
    <property type="entry name" value="NITRONATE MONOOXYGENASE-RELATED"/>
    <property type="match status" value="1"/>
</dbReference>
<keyword evidence="5" id="KW-0216">Detoxification</keyword>
<dbReference type="AlphaFoldDB" id="A0AAJ2KT12"/>
<dbReference type="GO" id="GO:0009636">
    <property type="term" value="P:response to toxic substance"/>
    <property type="evidence" value="ECO:0007669"/>
    <property type="project" value="UniProtKB-KW"/>
</dbReference>
<evidence type="ECO:0000256" key="12">
    <source>
        <dbReference type="ARBA" id="ARBA00049401"/>
    </source>
</evidence>
<gene>
    <name evidence="13" type="ORF">RYX45_02075</name>
</gene>
<comment type="similarity">
    <text evidence="3">Belongs to the nitronate monooxygenase family. NMO class I subfamily.</text>
</comment>
<sequence length="360" mass="39087">MVENKWINALNVRYPIIQAPMAGGITTTELICEAANNGCLGMIAAGYLTPEALAAQIDEVKEGTTQPFGVNVFVPSAFRTSQKEIDHTLQQLEPIYQQLKVENREVIIPDYQQLFAVYNEHIETIIQKDVKICSFTFGLPASDIIQRLKKENIILIATATTVKEAIAAEKAGMDAVVVQGSEAGGHRGHFMDSVEESSIGLMSLLPQVVDQVSIPVIAAGGIMDGRGLAAALCLGAEAVQMGTAFLTCVESGAPAIHKEAIMSAGEDEVILTKSFSGKWARGISNTFTQEMKKYQDNLPSFPVQNALTQPMRKAASQMNNKEYMSLWSGQSPRLAKNDTVKNLIETTVQEAKELGVKLNR</sequence>
<dbReference type="PANTHER" id="PTHR42747:SF3">
    <property type="entry name" value="NITRONATE MONOOXYGENASE-RELATED"/>
    <property type="match status" value="1"/>
</dbReference>
<dbReference type="FunFam" id="3.20.20.70:FF:000154">
    <property type="entry name" value="Probable nitronate monooxygenase"/>
    <property type="match status" value="1"/>
</dbReference>
<evidence type="ECO:0000313" key="13">
    <source>
        <dbReference type="EMBL" id="MDV2883952.1"/>
    </source>
</evidence>
<evidence type="ECO:0000256" key="9">
    <source>
        <dbReference type="ARBA" id="ARBA00023002"/>
    </source>
</evidence>
<evidence type="ECO:0000256" key="2">
    <source>
        <dbReference type="ARBA" id="ARBA00003535"/>
    </source>
</evidence>
<dbReference type="GO" id="GO:0018580">
    <property type="term" value="F:nitronate monooxygenase activity"/>
    <property type="evidence" value="ECO:0007669"/>
    <property type="project" value="InterPro"/>
</dbReference>
<dbReference type="CDD" id="cd04730">
    <property type="entry name" value="NPD_like"/>
    <property type="match status" value="1"/>
</dbReference>
<dbReference type="GO" id="GO:0000166">
    <property type="term" value="F:nucleotide binding"/>
    <property type="evidence" value="ECO:0007669"/>
    <property type="project" value="UniProtKB-KW"/>
</dbReference>
<dbReference type="Pfam" id="PF03060">
    <property type="entry name" value="NMO"/>
    <property type="match status" value="1"/>
</dbReference>
<proteinExistence type="inferred from homology"/>
<keyword evidence="9" id="KW-0560">Oxidoreductase</keyword>
<comment type="caution">
    <text evidence="13">The sequence shown here is derived from an EMBL/GenBank/DDBJ whole genome shotgun (WGS) entry which is preliminary data.</text>
</comment>
<comment type="cofactor">
    <cofactor evidence="1">
        <name>FMN</name>
        <dbReference type="ChEBI" id="CHEBI:58210"/>
    </cofactor>
</comment>
<comment type="catalytic activity">
    <reaction evidence="12">
        <text>3 propionate 3-nitronate + 3 O2 + H2O = 3 3-oxopropanoate + 2 nitrate + nitrite + H2O2 + 3 H(+)</text>
        <dbReference type="Rhea" id="RHEA:57332"/>
        <dbReference type="ChEBI" id="CHEBI:15377"/>
        <dbReference type="ChEBI" id="CHEBI:15378"/>
        <dbReference type="ChEBI" id="CHEBI:15379"/>
        <dbReference type="ChEBI" id="CHEBI:16240"/>
        <dbReference type="ChEBI" id="CHEBI:16301"/>
        <dbReference type="ChEBI" id="CHEBI:17632"/>
        <dbReference type="ChEBI" id="CHEBI:33190"/>
        <dbReference type="ChEBI" id="CHEBI:136067"/>
    </reaction>
</comment>
<dbReference type="RefSeq" id="WP_323465748.1">
    <property type="nucleotide sequence ID" value="NZ_CP144224.1"/>
</dbReference>
<keyword evidence="6" id="KW-0285">Flavoprotein</keyword>
<reference evidence="13" key="1">
    <citation type="submission" date="2023-10" db="EMBL/GenBank/DDBJ databases">
        <title>Screening of Alkalihalophilus pseudofirmusBZ-TG-HK211 and Its Alleviation of Salt Stress on Rapeseed Growth.</title>
        <authorList>
            <person name="Zhao B."/>
            <person name="Guo T."/>
        </authorList>
    </citation>
    <scope>NUCLEOTIDE SEQUENCE</scope>
    <source>
        <strain evidence="13">BZ-TG-HK211</strain>
    </source>
</reference>
<keyword evidence="8" id="KW-0547">Nucleotide-binding</keyword>
<evidence type="ECO:0000256" key="1">
    <source>
        <dbReference type="ARBA" id="ARBA00001917"/>
    </source>
</evidence>
<dbReference type="EMBL" id="JAWJAY010000001">
    <property type="protein sequence ID" value="MDV2883952.1"/>
    <property type="molecule type" value="Genomic_DNA"/>
</dbReference>